<dbReference type="SMART" id="SM00776">
    <property type="entry name" value="NPCBM"/>
    <property type="match status" value="1"/>
</dbReference>
<dbReference type="Proteomes" id="UP000315700">
    <property type="component" value="Chromosome"/>
</dbReference>
<organism evidence="3 4">
    <name type="scientific">Caulifigura coniformis</name>
    <dbReference type="NCBI Taxonomy" id="2527983"/>
    <lineage>
        <taxon>Bacteria</taxon>
        <taxon>Pseudomonadati</taxon>
        <taxon>Planctomycetota</taxon>
        <taxon>Planctomycetia</taxon>
        <taxon>Planctomycetales</taxon>
        <taxon>Planctomycetaceae</taxon>
        <taxon>Caulifigura</taxon>
    </lineage>
</organism>
<evidence type="ECO:0000256" key="1">
    <source>
        <dbReference type="SAM" id="SignalP"/>
    </source>
</evidence>
<dbReference type="OrthoDB" id="272011at2"/>
<dbReference type="SUPFAM" id="SSF49785">
    <property type="entry name" value="Galactose-binding domain-like"/>
    <property type="match status" value="1"/>
</dbReference>
<dbReference type="EMBL" id="CP036271">
    <property type="protein sequence ID" value="QDT54895.1"/>
    <property type="molecule type" value="Genomic_DNA"/>
</dbReference>
<keyword evidence="4" id="KW-1185">Reference proteome</keyword>
<dbReference type="Pfam" id="PF08305">
    <property type="entry name" value="NPCBM"/>
    <property type="match status" value="1"/>
</dbReference>
<feature type="chain" id="PRO_5022035069" evidence="1">
    <location>
        <begin position="22"/>
        <end position="404"/>
    </location>
</feature>
<evidence type="ECO:0000313" key="4">
    <source>
        <dbReference type="Proteomes" id="UP000315700"/>
    </source>
</evidence>
<proteinExistence type="predicted"/>
<protein>
    <submittedName>
        <fullName evidence="3">NPCBM/NEW2 domain protein</fullName>
    </submittedName>
</protein>
<reference evidence="3 4" key="1">
    <citation type="submission" date="2019-02" db="EMBL/GenBank/DDBJ databases">
        <title>Deep-cultivation of Planctomycetes and their phenomic and genomic characterization uncovers novel biology.</title>
        <authorList>
            <person name="Wiegand S."/>
            <person name="Jogler M."/>
            <person name="Boedeker C."/>
            <person name="Pinto D."/>
            <person name="Vollmers J."/>
            <person name="Rivas-Marin E."/>
            <person name="Kohn T."/>
            <person name="Peeters S.H."/>
            <person name="Heuer A."/>
            <person name="Rast P."/>
            <person name="Oberbeckmann S."/>
            <person name="Bunk B."/>
            <person name="Jeske O."/>
            <person name="Meyerdierks A."/>
            <person name="Storesund J.E."/>
            <person name="Kallscheuer N."/>
            <person name="Luecker S."/>
            <person name="Lage O.M."/>
            <person name="Pohl T."/>
            <person name="Merkel B.J."/>
            <person name="Hornburger P."/>
            <person name="Mueller R.-W."/>
            <person name="Bruemmer F."/>
            <person name="Labrenz M."/>
            <person name="Spormann A.M."/>
            <person name="Op den Camp H."/>
            <person name="Overmann J."/>
            <person name="Amann R."/>
            <person name="Jetten M.S.M."/>
            <person name="Mascher T."/>
            <person name="Medema M.H."/>
            <person name="Devos D.P."/>
            <person name="Kaster A.-K."/>
            <person name="Ovreas L."/>
            <person name="Rohde M."/>
            <person name="Galperin M.Y."/>
            <person name="Jogler C."/>
        </authorList>
    </citation>
    <scope>NUCLEOTIDE SEQUENCE [LARGE SCALE GENOMIC DNA]</scope>
    <source>
        <strain evidence="3 4">Pan44</strain>
    </source>
</reference>
<sequence precursor="true">MKQLMLILLTLGWALPTTLLAQSPQPVFQVERLDGKSLAGATLKSLSPEAVEVDVEGMPETIPLKELEQLRQAATLPAPELPFLPTVILQNGSQLGGSVTKVVQRTVEVVTKWGPLSFPVNDVRSLRLAAADDKLETAWAEMAARETKNDLLVIRKGDALDFVAGVVGEINEKEVKLLVRERAVAVPRERVFGIVYVAQSPARPPLCEVTLASGDRLRITEAGLAGDNLLASIGAAAKASFPLNEIATFDFTLGKVKALADLPMTQSQFARSPLLTSAAFTVRKNRNSLGKPLRIGTREFPRGLWMHSGTVATFRLGREYRRLTATLGIDSNSTELPRIAPRVKVIISGDGKPLDTREVAWNDPPTPLELDVSGIRELEIRVESAREIPGILEHLVLGEARVIQ</sequence>
<gene>
    <name evidence="3" type="ORF">Pan44_29340</name>
</gene>
<evidence type="ECO:0000313" key="3">
    <source>
        <dbReference type="EMBL" id="QDT54895.1"/>
    </source>
</evidence>
<keyword evidence="1" id="KW-0732">Signal</keyword>
<dbReference type="InParanoid" id="A0A517SFJ3"/>
<dbReference type="InterPro" id="IPR008979">
    <property type="entry name" value="Galactose-bd-like_sf"/>
</dbReference>
<dbReference type="Gene3D" id="2.60.120.1060">
    <property type="entry name" value="NPCBM/NEW2 domain"/>
    <property type="match status" value="1"/>
</dbReference>
<feature type="domain" description="Glycosyl hydrolase family 98 putative carbohydrate-binding module" evidence="2">
    <location>
        <begin position="253"/>
        <end position="404"/>
    </location>
</feature>
<accession>A0A517SFJ3</accession>
<dbReference type="RefSeq" id="WP_145030714.1">
    <property type="nucleotide sequence ID" value="NZ_CP036271.1"/>
</dbReference>
<dbReference type="KEGG" id="ccos:Pan44_29340"/>
<name>A0A517SFJ3_9PLAN</name>
<dbReference type="InterPro" id="IPR038637">
    <property type="entry name" value="NPCBM_sf"/>
</dbReference>
<feature type="signal peptide" evidence="1">
    <location>
        <begin position="1"/>
        <end position="21"/>
    </location>
</feature>
<evidence type="ECO:0000259" key="2">
    <source>
        <dbReference type="SMART" id="SM00776"/>
    </source>
</evidence>
<dbReference type="InterPro" id="IPR013222">
    <property type="entry name" value="Glyco_hyd_98_carb-bd"/>
</dbReference>
<dbReference type="AlphaFoldDB" id="A0A517SFJ3"/>